<sequence length="134" mass="15542">MKKEIGVGVGVMMLAAITFMFTEHTTVTVVLLVILASSLAVLTYYYMRRARWQHYPAGRVFLYLIWSFDSLIIFLLFSRLVDSREVRITVYNVLIAGLIAAIWLITGTFWKAQRRARLERLRKAALNEKEENQP</sequence>
<dbReference type="InterPro" id="IPR056964">
    <property type="entry name" value="Phage_holin"/>
</dbReference>
<dbReference type="RefSeq" id="YP_009881703.1">
    <property type="nucleotide sequence ID" value="NC_049442.1"/>
</dbReference>
<name>A0A386KB20_9CAUD</name>
<dbReference type="KEGG" id="vg:55810976"/>
<feature type="transmembrane region" description="Helical" evidence="1">
    <location>
        <begin position="89"/>
        <end position="110"/>
    </location>
</feature>
<evidence type="ECO:0000256" key="1">
    <source>
        <dbReference type="SAM" id="Phobius"/>
    </source>
</evidence>
<accession>A0A386KB20</accession>
<dbReference type="SUPFAM" id="SSF103473">
    <property type="entry name" value="MFS general substrate transporter"/>
    <property type="match status" value="1"/>
</dbReference>
<dbReference type="GeneID" id="55810976"/>
<feature type="transmembrane region" description="Helical" evidence="1">
    <location>
        <begin position="27"/>
        <end position="47"/>
    </location>
</feature>
<protein>
    <submittedName>
        <fullName evidence="2">Membrane protein</fullName>
    </submittedName>
</protein>
<keyword evidence="1" id="KW-0472">Membrane</keyword>
<proteinExistence type="predicted"/>
<evidence type="ECO:0000313" key="3">
    <source>
        <dbReference type="Proteomes" id="UP000278416"/>
    </source>
</evidence>
<reference evidence="2 3" key="1">
    <citation type="submission" date="2018-08" db="EMBL/GenBank/DDBJ databases">
        <authorList>
            <person name="Edupali M."/>
            <person name="Eltaeb M."/>
            <person name="Griswold I."/>
            <person name="Han P."/>
            <person name="Iszauk E."/>
            <person name="Joshi S."/>
            <person name="Kim Y."/>
            <person name="Krakopolsky K."/>
            <person name="Kubyshko V."/>
            <person name="Lee J."/>
            <person name="Lee N.Y."/>
            <person name="Lumaj G."/>
            <person name="Muskovitz J."/>
            <person name="Ning J."/>
            <person name="Noll E."/>
            <person name="Persaud B."/>
            <person name="Shankar N."/>
            <person name="Shim K."/>
            <person name="Srinivasan C."/>
            <person name="Yoon I."/>
            <person name="Zhang S."/>
            <person name="Ziausyte U."/>
            <person name="Jarvik J.W."/>
            <person name="Mcguier N."/>
            <person name="Lopez A.J."/>
            <person name="Garlena R.A."/>
            <person name="Russell D.A."/>
            <person name="Pope W.H."/>
            <person name="Jacobs-Sera D."/>
            <person name="Hatfull G.F."/>
        </authorList>
    </citation>
    <scope>NUCLEOTIDE SEQUENCE [LARGE SCALE GENOMIC DNA]</scope>
</reference>
<keyword evidence="1" id="KW-1133">Transmembrane helix</keyword>
<keyword evidence="1" id="KW-0812">Transmembrane</keyword>
<dbReference type="Proteomes" id="UP000278416">
    <property type="component" value="Segment"/>
</dbReference>
<organism evidence="2 3">
    <name type="scientific">Arthrobacter phage KBurrousTX</name>
    <dbReference type="NCBI Taxonomy" id="2315608"/>
    <lineage>
        <taxon>Viruses</taxon>
        <taxon>Duplodnaviria</taxon>
        <taxon>Heunggongvirae</taxon>
        <taxon>Uroviricota</taxon>
        <taxon>Caudoviricetes</taxon>
        <taxon>Klausavirus</taxon>
        <taxon>Klausavirus kburrousTX</taxon>
    </lineage>
</organism>
<gene>
    <name evidence="2" type="primary">30</name>
    <name evidence="2" type="ORF">KBurrousTX_30</name>
</gene>
<dbReference type="EMBL" id="MH744419">
    <property type="protein sequence ID" value="AYD81524.1"/>
    <property type="molecule type" value="Genomic_DNA"/>
</dbReference>
<feature type="transmembrane region" description="Helical" evidence="1">
    <location>
        <begin position="5"/>
        <end position="21"/>
    </location>
</feature>
<keyword evidence="3" id="KW-1185">Reference proteome</keyword>
<dbReference type="InterPro" id="IPR036259">
    <property type="entry name" value="MFS_trans_sf"/>
</dbReference>
<evidence type="ECO:0000313" key="2">
    <source>
        <dbReference type="EMBL" id="AYD81524.1"/>
    </source>
</evidence>
<feature type="transmembrane region" description="Helical" evidence="1">
    <location>
        <begin position="59"/>
        <end position="77"/>
    </location>
</feature>
<dbReference type="Pfam" id="PF23778">
    <property type="entry name" value="Phage_holin_2"/>
    <property type="match status" value="1"/>
</dbReference>